<keyword evidence="6" id="KW-0238">DNA-binding</keyword>
<proteinExistence type="predicted"/>
<dbReference type="GO" id="GO:0006260">
    <property type="term" value="P:DNA replication"/>
    <property type="evidence" value="ECO:0007669"/>
    <property type="project" value="UniProtKB-KW"/>
</dbReference>
<dbReference type="Pfam" id="PF02459">
    <property type="entry name" value="Adeno_terminal"/>
    <property type="match status" value="1"/>
</dbReference>
<keyword evidence="2" id="KW-1048">Host nucleus</keyword>
<sequence>RRTGCMSKYAGDVNILVCLQSPLDCARLTGQRIYTMEVFRPLRNIWNRIGALPPVAVSAPGVTWLSRFVYNYPQLMLLDLAPRAPATRHWPLYSYPPPHFLVGYEYVVRAFNDYEFDTRTYSRITYLETRRQGIQLLDWLCLATASYTINISAYRRFLNVDDEDADMGERFLAIQRSILADRIIADFGLQHRARMEGLGLPDGNSPVPVPLRHLMRHCQPSSWGFAQFCRSPPPAQPPEEEGQSAENAATLLSLIARIRSAYFLFLLHALTLAPETDLPPDAFARTLWSLPVNSQNWLSSWFEFYSNDQVDLSELLGHLPLRQILPLLMDCLSLPSPSPSLPPAGLLAGGAILRPREDGRAVTASMLRRRGEAVVNFIESLPIPTRRRRPRPPPSPPSPLQDDEEEEAVDFVQAIRAAVQESIEILQEELTDHARQQNFFTFALRFYATLENLIDEDMINEASLHRWIMYFFTTEHVATTLNYLHYQLNHRLMAQRHLNLELSQIILRARDVQGTLVFSRVFSELGYDSMTAVMQRLVRELTASIPHAGRQNIEQGEIEHLMDAIDHPEDSGDITDILQQIEANDNDIDSMELSFRFRLSGPVVFTGNQRIQTLTRRVSQEATRLRQQRRPMPMHNQAHVLPPEDVPERRRL</sequence>
<evidence type="ECO:0000256" key="4">
    <source>
        <dbReference type="ARBA" id="ARBA00023109"/>
    </source>
</evidence>
<accession>O10436</accession>
<keyword evidence="1" id="KW-0597">Phosphoprotein</keyword>
<feature type="region of interest" description="Disordered" evidence="7">
    <location>
        <begin position="623"/>
        <end position="652"/>
    </location>
</feature>
<organismHost>
    <name type="scientific">Mus musculus</name>
    <name type="common">Mouse</name>
    <dbReference type="NCBI Taxonomy" id="10090"/>
</organismHost>
<evidence type="ECO:0000256" key="2">
    <source>
        <dbReference type="ARBA" id="ARBA00022562"/>
    </source>
</evidence>
<dbReference type="GO" id="GO:0003677">
    <property type="term" value="F:DNA binding"/>
    <property type="evidence" value="ECO:0007669"/>
    <property type="project" value="UniProtKB-KW"/>
</dbReference>
<feature type="non-terminal residue" evidence="8">
    <location>
        <position position="1"/>
    </location>
</feature>
<evidence type="ECO:0000256" key="3">
    <source>
        <dbReference type="ARBA" id="ARBA00022705"/>
    </source>
</evidence>
<organism evidence="8">
    <name type="scientific">Murine adenovirus A serotype 1</name>
    <name type="common">MAdV-1</name>
    <name type="synonym">Murine adenovirus 1</name>
    <dbReference type="NCBI Taxonomy" id="10530"/>
    <lineage>
        <taxon>Viruses</taxon>
        <taxon>Varidnaviria</taxon>
        <taxon>Bamfordvirae</taxon>
        <taxon>Preplasmiviricota</taxon>
        <taxon>Polisuviricotina</taxon>
        <taxon>Pharingeaviricetes</taxon>
        <taxon>Rowavirales</taxon>
        <taxon>Adenoviridae</taxon>
        <taxon>Mastadenovirus</taxon>
        <taxon>Mastadenovirus encephalomyelitidis</taxon>
        <taxon>Murine mastadenovirus A</taxon>
    </lineage>
</organism>
<dbReference type="EMBL" id="U95843">
    <property type="protein sequence ID" value="AAB53751.1"/>
    <property type="molecule type" value="Genomic_DNA"/>
</dbReference>
<evidence type="ECO:0000256" key="6">
    <source>
        <dbReference type="ARBA" id="ARBA00023125"/>
    </source>
</evidence>
<reference evidence="8" key="1">
    <citation type="submission" date="1997-03" db="EMBL/GenBank/DDBJ databases">
        <title>Completion of the DNA sequence of mouse adenovirus type 1: sequence of E2B, L1, and L2 (18-51 map units).</title>
        <authorList>
            <person name="Meissner J.D."/>
            <person name="Hirsch G.N."/>
            <person name="LaRue E.A."/>
            <person name="Fulcher R.A."/>
            <person name="Spindler K.R."/>
        </authorList>
    </citation>
    <scope>NUCLEOTIDE SEQUENCE</scope>
</reference>
<keyword evidence="3" id="KW-0235">DNA replication</keyword>
<protein>
    <submittedName>
        <fullName evidence="8">PTP</fullName>
    </submittedName>
</protein>
<feature type="region of interest" description="Disordered" evidence="7">
    <location>
        <begin position="384"/>
        <end position="406"/>
    </location>
</feature>
<evidence type="ECO:0000256" key="1">
    <source>
        <dbReference type="ARBA" id="ARBA00022553"/>
    </source>
</evidence>
<evidence type="ECO:0000313" key="8">
    <source>
        <dbReference type="EMBL" id="AAB53751.1"/>
    </source>
</evidence>
<dbReference type="InterPro" id="IPR003391">
    <property type="entry name" value="Adeno_preterminal"/>
</dbReference>
<gene>
    <name evidence="8" type="primary">E2B pTP</name>
</gene>
<keyword evidence="5" id="KW-0190">Covalent protein-DNA linkage</keyword>
<name>O10436_ADEM1</name>
<evidence type="ECO:0000256" key="7">
    <source>
        <dbReference type="SAM" id="MobiDB-lite"/>
    </source>
</evidence>
<evidence type="ECO:0000256" key="5">
    <source>
        <dbReference type="ARBA" id="ARBA00023124"/>
    </source>
</evidence>
<keyword evidence="4" id="KW-1194">Viral DNA replication</keyword>
<dbReference type="GO" id="GO:0039693">
    <property type="term" value="P:viral DNA genome replication"/>
    <property type="evidence" value="ECO:0007669"/>
    <property type="project" value="UniProtKB-KW"/>
</dbReference>